<dbReference type="PANTHER" id="PTHR46696:SF6">
    <property type="entry name" value="P450, PUTATIVE (EUROFUNG)-RELATED"/>
    <property type="match status" value="1"/>
</dbReference>
<evidence type="ECO:0000256" key="1">
    <source>
        <dbReference type="ARBA" id="ARBA00010617"/>
    </source>
</evidence>
<dbReference type="SUPFAM" id="SSF54292">
    <property type="entry name" value="2Fe-2S ferredoxin-like"/>
    <property type="match status" value="1"/>
</dbReference>
<organism evidence="4 5">
    <name type="scientific">Saccharopolyspora endophytica</name>
    <dbReference type="NCBI Taxonomy" id="543886"/>
    <lineage>
        <taxon>Bacteria</taxon>
        <taxon>Bacillati</taxon>
        <taxon>Actinomycetota</taxon>
        <taxon>Actinomycetes</taxon>
        <taxon>Pseudonocardiales</taxon>
        <taxon>Pseudonocardiaceae</taxon>
        <taxon>Saccharopolyspora</taxon>
    </lineage>
</organism>
<feature type="domain" description="2Fe-2S ferredoxin-type" evidence="2">
    <location>
        <begin position="659"/>
        <end position="749"/>
    </location>
</feature>
<dbReference type="InterPro" id="IPR017938">
    <property type="entry name" value="Riboflavin_synthase-like_b-brl"/>
</dbReference>
<dbReference type="Pfam" id="PF00067">
    <property type="entry name" value="p450"/>
    <property type="match status" value="1"/>
</dbReference>
<dbReference type="InterPro" id="IPR001041">
    <property type="entry name" value="2Fe-2S_ferredoxin-type"/>
</dbReference>
<dbReference type="InterPro" id="IPR006058">
    <property type="entry name" value="2Fe2S_fd_BS"/>
</dbReference>
<dbReference type="EMBL" id="JAGPXE010000011">
    <property type="protein sequence ID" value="MBQ0926937.1"/>
    <property type="molecule type" value="Genomic_DNA"/>
</dbReference>
<sequence length="749" mass="82717">MTTQHDATGGCPVAHGFDVMSEAYYRDPALHLAAAREDAPVFWYEPLHGWVVTRREDALRVLGDWKAFSSEANTAARVPEKYHDTYPPELISSMIVGQDPPRHTETRKIAQRGFLKDRMERLQPEIEARAHRIIDRFENSGSGNIVEDYCLELTTQTIMALLDLGYDQEQMLRQVRDDLFSVLSSAHADITEEARLEIWDRFVAANLELREIIETRRGSKADDLISVLASARDDDGSWALDTARIGLHVAELAAAGTDTTAQAMANAILFLSRSPETLQEAIAEPELWQRVFEETVRRRPSSTFTSRRATSDVEISGVRIAAGEMIHVALSSANTDPSHHDRPFEFDIHRPEPTDHLAFSTGRHTCLGNPLARVQGPTGLKALFQRLPSLRPDEPVELDFRPTALVPIRRSLRVSWDTADVQRSKERTVRTLNLEVLERAEVSDGVVALTLGHPDGGELPRWKAGAHIDVHLPGAEEPLVRQYSLSSDPDRRTAYRIGVLREPDGRGGSAAVHDTLMPGSAVTVSWPRNNFRLAPASRYVFVAGGIGITPVLPMIAEAERAGIEWELVYGGRSRTSMAFLDELAAHDRRVTLVPQDECGLIDVPGLLGTARDDCLVYACGPEPLLRAVEEAMSDWPKDSLRLERFAPKVVERTEPDSPFQVELAESGTVVDVGADETILDALERSGLPAISSCKTGTCGTCETRIVAGRADHRDSILTASEQEADETMMICVSRAADGCARIVLDRCSQ</sequence>
<proteinExistence type="inferred from homology"/>
<reference evidence="4 5" key="1">
    <citation type="submission" date="2021-04" db="EMBL/GenBank/DDBJ databases">
        <title>Whole-genome sequencing of Saccharopolyspora endophytica KCTC 19397.</title>
        <authorList>
            <person name="Ay H."/>
            <person name="Saygin H."/>
            <person name="Sahin N."/>
        </authorList>
    </citation>
    <scope>NUCLEOTIDE SEQUENCE [LARGE SCALE GENOMIC DNA]</scope>
    <source>
        <strain evidence="4 5">KCTC 19397</strain>
    </source>
</reference>
<evidence type="ECO:0000313" key="5">
    <source>
        <dbReference type="Proteomes" id="UP000674084"/>
    </source>
</evidence>
<dbReference type="PROSITE" id="PS00086">
    <property type="entry name" value="CYTOCHROME_P450"/>
    <property type="match status" value="1"/>
</dbReference>
<dbReference type="Gene3D" id="3.10.20.30">
    <property type="match status" value="1"/>
</dbReference>
<dbReference type="InterPro" id="IPR012675">
    <property type="entry name" value="Beta-grasp_dom_sf"/>
</dbReference>
<dbReference type="CDD" id="cd06185">
    <property type="entry name" value="PDR_like"/>
    <property type="match status" value="1"/>
</dbReference>
<dbReference type="PRINTS" id="PR00385">
    <property type="entry name" value="P450"/>
</dbReference>
<comment type="caution">
    <text evidence="4">The sequence shown here is derived from an EMBL/GenBank/DDBJ whole genome shotgun (WGS) entry which is preliminary data.</text>
</comment>
<dbReference type="InterPro" id="IPR036396">
    <property type="entry name" value="Cyt_P450_sf"/>
</dbReference>
<dbReference type="Gene3D" id="1.10.630.10">
    <property type="entry name" value="Cytochrome P450"/>
    <property type="match status" value="1"/>
</dbReference>
<dbReference type="PROSITE" id="PS51085">
    <property type="entry name" value="2FE2S_FER_2"/>
    <property type="match status" value="1"/>
</dbReference>
<name>A0ABS5DKX2_9PSEU</name>
<keyword evidence="5" id="KW-1185">Reference proteome</keyword>
<dbReference type="SUPFAM" id="SSF52343">
    <property type="entry name" value="Ferredoxin reductase-like, C-terminal NADP-linked domain"/>
    <property type="match status" value="1"/>
</dbReference>
<dbReference type="InterPro" id="IPR017972">
    <property type="entry name" value="Cyt_P450_CS"/>
</dbReference>
<dbReference type="InterPro" id="IPR002397">
    <property type="entry name" value="Cyt_P450_B"/>
</dbReference>
<dbReference type="PROSITE" id="PS51384">
    <property type="entry name" value="FAD_FR"/>
    <property type="match status" value="1"/>
</dbReference>
<evidence type="ECO:0000259" key="2">
    <source>
        <dbReference type="PROSITE" id="PS51085"/>
    </source>
</evidence>
<dbReference type="SUPFAM" id="SSF48264">
    <property type="entry name" value="Cytochrome P450"/>
    <property type="match status" value="1"/>
</dbReference>
<gene>
    <name evidence="4" type="ORF">KBO27_23570</name>
</gene>
<dbReference type="CDD" id="cd00207">
    <property type="entry name" value="fer2"/>
    <property type="match status" value="1"/>
</dbReference>
<protein>
    <submittedName>
        <fullName evidence="4">Cytochrome P450/oxidoreductase</fullName>
    </submittedName>
</protein>
<dbReference type="RefSeq" id="WP_210972076.1">
    <property type="nucleotide sequence ID" value="NZ_JAGPXE010000011.1"/>
</dbReference>
<dbReference type="InterPro" id="IPR036010">
    <property type="entry name" value="2Fe-2S_ferredoxin-like_sf"/>
</dbReference>
<dbReference type="InterPro" id="IPR039261">
    <property type="entry name" value="FNR_nucleotide-bd"/>
</dbReference>
<dbReference type="Gene3D" id="2.40.30.10">
    <property type="entry name" value="Translation factors"/>
    <property type="match status" value="1"/>
</dbReference>
<dbReference type="InterPro" id="IPR001128">
    <property type="entry name" value="Cyt_P450"/>
</dbReference>
<evidence type="ECO:0000259" key="3">
    <source>
        <dbReference type="PROSITE" id="PS51384"/>
    </source>
</evidence>
<dbReference type="PRINTS" id="PR00359">
    <property type="entry name" value="BP450"/>
</dbReference>
<dbReference type="Pfam" id="PF00111">
    <property type="entry name" value="Fer2"/>
    <property type="match status" value="1"/>
</dbReference>
<dbReference type="PROSITE" id="PS00197">
    <property type="entry name" value="2FE2S_FER_1"/>
    <property type="match status" value="1"/>
</dbReference>
<dbReference type="SUPFAM" id="SSF63380">
    <property type="entry name" value="Riboflavin synthase domain-like"/>
    <property type="match status" value="1"/>
</dbReference>
<accession>A0ABS5DKX2</accession>
<comment type="similarity">
    <text evidence="1">Belongs to the cytochrome P450 family.</text>
</comment>
<dbReference type="Proteomes" id="UP000674084">
    <property type="component" value="Unassembled WGS sequence"/>
</dbReference>
<dbReference type="Gene3D" id="3.40.50.80">
    <property type="entry name" value="Nucleotide-binding domain of ferredoxin-NADP reductase (FNR) module"/>
    <property type="match status" value="1"/>
</dbReference>
<feature type="domain" description="FAD-binding FR-type" evidence="3">
    <location>
        <begin position="429"/>
        <end position="534"/>
    </location>
</feature>
<dbReference type="PANTHER" id="PTHR46696">
    <property type="entry name" value="P450, PUTATIVE (EUROFUNG)-RELATED"/>
    <property type="match status" value="1"/>
</dbReference>
<evidence type="ECO:0000313" key="4">
    <source>
        <dbReference type="EMBL" id="MBQ0926937.1"/>
    </source>
</evidence>
<dbReference type="InterPro" id="IPR017927">
    <property type="entry name" value="FAD-bd_FR_type"/>
</dbReference>